<evidence type="ECO:0000256" key="2">
    <source>
        <dbReference type="ARBA" id="ARBA00007131"/>
    </source>
</evidence>
<comment type="cofactor">
    <cofactor evidence="1">
        <name>thiamine diphosphate</name>
        <dbReference type="ChEBI" id="CHEBI:58937"/>
    </cofactor>
</comment>
<dbReference type="SUPFAM" id="SSF52518">
    <property type="entry name" value="Thiamin diphosphate-binding fold (THDP-binding)"/>
    <property type="match status" value="1"/>
</dbReference>
<feature type="domain" description="Transketolase N-terminal" evidence="4">
    <location>
        <begin position="17"/>
        <end position="263"/>
    </location>
</feature>
<dbReference type="GO" id="GO:0000287">
    <property type="term" value="F:magnesium ion binding"/>
    <property type="evidence" value="ECO:0007669"/>
    <property type="project" value="UniProtKB-ARBA"/>
</dbReference>
<dbReference type="AlphaFoldDB" id="A0A0N0GWB0"/>
<keyword evidence="6" id="KW-1185">Reference proteome</keyword>
<protein>
    <submittedName>
        <fullName evidence="5">Transketolase</fullName>
    </submittedName>
</protein>
<reference evidence="6" key="1">
    <citation type="submission" date="2015-07" db="EMBL/GenBank/DDBJ databases">
        <authorList>
            <person name="Ju K.-S."/>
            <person name="Doroghazi J.R."/>
            <person name="Metcalf W.W."/>
        </authorList>
    </citation>
    <scope>NUCLEOTIDE SEQUENCE [LARGE SCALE GENOMIC DNA]</scope>
    <source>
        <strain evidence="6">NRRL ISP-5002</strain>
    </source>
</reference>
<proteinExistence type="inferred from homology"/>
<dbReference type="PANTHER" id="PTHR47514">
    <property type="entry name" value="TRANSKETOLASE N-TERMINAL SECTION-RELATED"/>
    <property type="match status" value="1"/>
</dbReference>
<dbReference type="PANTHER" id="PTHR47514:SF1">
    <property type="entry name" value="TRANSKETOLASE N-TERMINAL SECTION-RELATED"/>
    <property type="match status" value="1"/>
</dbReference>
<dbReference type="InterPro" id="IPR005474">
    <property type="entry name" value="Transketolase_N"/>
</dbReference>
<evidence type="ECO:0000313" key="5">
    <source>
        <dbReference type="EMBL" id="KPC59922.1"/>
    </source>
</evidence>
<dbReference type="EMBL" id="LGKG01000170">
    <property type="protein sequence ID" value="KPC59922.1"/>
    <property type="molecule type" value="Genomic_DNA"/>
</dbReference>
<dbReference type="RefSeq" id="WP_053927071.1">
    <property type="nucleotide sequence ID" value="NZ_LGKG01000170.1"/>
</dbReference>
<evidence type="ECO:0000256" key="3">
    <source>
        <dbReference type="ARBA" id="ARBA00023052"/>
    </source>
</evidence>
<evidence type="ECO:0000259" key="4">
    <source>
        <dbReference type="Pfam" id="PF00456"/>
    </source>
</evidence>
<dbReference type="Proteomes" id="UP000037982">
    <property type="component" value="Unassembled WGS sequence"/>
</dbReference>
<dbReference type="InterPro" id="IPR029061">
    <property type="entry name" value="THDP-binding"/>
</dbReference>
<comment type="similarity">
    <text evidence="2">Belongs to the transketolase family.</text>
</comment>
<gene>
    <name evidence="5" type="ORF">ADL29_32230</name>
</gene>
<dbReference type="Pfam" id="PF00456">
    <property type="entry name" value="Transketolase_N"/>
    <property type="match status" value="1"/>
</dbReference>
<organism evidence="5 6">
    <name type="scientific">Streptomyces chattanoogensis</name>
    <dbReference type="NCBI Taxonomy" id="66876"/>
    <lineage>
        <taxon>Bacteria</taxon>
        <taxon>Bacillati</taxon>
        <taxon>Actinomycetota</taxon>
        <taxon>Actinomycetes</taxon>
        <taxon>Kitasatosporales</taxon>
        <taxon>Streptomycetaceae</taxon>
        <taxon>Streptomyces</taxon>
    </lineage>
</organism>
<dbReference type="Gene3D" id="3.40.50.970">
    <property type="match status" value="1"/>
</dbReference>
<dbReference type="PATRIC" id="fig|66876.3.peg.7103"/>
<keyword evidence="3" id="KW-0786">Thiamine pyrophosphate</keyword>
<name>A0A0N0GWB0_9ACTN</name>
<comment type="caution">
    <text evidence="5">The sequence shown here is derived from an EMBL/GenBank/DDBJ whole genome shotgun (WGS) entry which is preliminary data.</text>
</comment>
<evidence type="ECO:0000256" key="1">
    <source>
        <dbReference type="ARBA" id="ARBA00001964"/>
    </source>
</evidence>
<accession>A0A0N0GWB0</accession>
<sequence length="276" mass="28912">MLTQAPPENTAARLAVDIRRKVIEMSGSPNGVHIGGSMSIADLLAVLYGEVLRQPAGEGPPGEGDYLILSKGQASAALYAALAATGVIPEAECATYAEEDSRLGGHPMKRLPGVEFSTGALGHGLSLGLGVALAGRRYGHDGRAFVILGDGELQEGSNWEAAMAASHLGADNLTAIVDRNGWQISGRTEDCMSLEPLADKWASFGWRVRTIDGHDHDHIRQALGGPAEPGRPTAVIARTIKARGVPGLHDTKKSHAATLDEDARRLALAVLDGEPV</sequence>
<evidence type="ECO:0000313" key="6">
    <source>
        <dbReference type="Proteomes" id="UP000037982"/>
    </source>
</evidence>